<feature type="compositionally biased region" description="Polar residues" evidence="1">
    <location>
        <begin position="884"/>
        <end position="894"/>
    </location>
</feature>
<dbReference type="Gene3D" id="2.60.40.10">
    <property type="entry name" value="Immunoglobulins"/>
    <property type="match status" value="2"/>
</dbReference>
<evidence type="ECO:0000256" key="1">
    <source>
        <dbReference type="SAM" id="MobiDB-lite"/>
    </source>
</evidence>
<dbReference type="GO" id="GO:0044458">
    <property type="term" value="P:motile cilium assembly"/>
    <property type="evidence" value="ECO:0007669"/>
    <property type="project" value="TreeGrafter"/>
</dbReference>
<name>A0A7S0WP80_9CHLO</name>
<accession>A0A7S0WP80</accession>
<gene>
    <name evidence="3" type="ORF">CLEI1391_LOCUS7338</name>
</gene>
<feature type="region of interest" description="Disordered" evidence="1">
    <location>
        <begin position="802"/>
        <end position="823"/>
    </location>
</feature>
<dbReference type="Pfam" id="PF23277">
    <property type="entry name" value="Ig_Dlec1_1"/>
    <property type="match status" value="1"/>
</dbReference>
<dbReference type="AlphaFoldDB" id="A0A7S0WP80"/>
<dbReference type="InterPro" id="IPR059041">
    <property type="entry name" value="Ig_DLEC1_1"/>
</dbReference>
<dbReference type="GO" id="GO:0003341">
    <property type="term" value="P:cilium movement"/>
    <property type="evidence" value="ECO:0007669"/>
    <property type="project" value="InterPro"/>
</dbReference>
<dbReference type="GO" id="GO:0097729">
    <property type="term" value="C:9+2 motile cilium"/>
    <property type="evidence" value="ECO:0007669"/>
    <property type="project" value="TreeGrafter"/>
</dbReference>
<sequence length="941" mass="101651">MPLLEKNGPGLPPAMEAIVADVQLENTNYLTWNRVYAKIGTTELLGADPQVMHFGGFQLDRTYKQVLRIRNISTTATRIHIVPPSTPFFKATCDNKKGALAPGMADVIEVEFTPREFRYYYDCVRIHSEGENLLVPLHAYPVMNETKFPKRIDFGRVALGDRVTKRVKMECKVPIEFEYDIRVLKDNPAFRVEPLRGVVPAHGKAVVSITFEPPGVATEECVVEVRVAEFGAEPVRCTIVGGVAPGLAKERTLRAAVLPNDPQSGPLPPLTMEQLDGTTLFKTTTRGLMTNKGGGAARGGAGGGDAYTLAVMEQRKQDASMRDCRMTGPIKVTLPALSPPPAEVVVGGIYVPDAPLTTTADVAYVLNQEPGKLRIKDVKDAIRAKQAEQAQSHAALEAIMAEGLGAGVHPLERPEVPAAIKAALFAQLLAQAEEASRRVVLGSGVHVGEGVMGPEEIAEAQRLREDQHRAHTAHTEAQDAARLEAMLEPAGALHLPAAQPGLDSGAGPLAGSAAFAAVAVAGPPGPPPAWRLIESNNLKARADVLLKFQRVAWRIITVRRWRRALARIRDVLGQLGWDKQRLAEEAANPVLLVSEADRPGTAPTKHLKPDNVRTRPLPLYRDINFTFHGPVPESGYTDFDELGPMQPKVPLEYRILGYDAEPFPGLTPYAPPLLEQPLEAGAVEEAGGGEGPAPSGVLPLSEVAALPALPDACRQPPFTTLEIGNRYSEDRVMALPEPSWGIDLGYLVQPAVYPFHDSTRHEVSASCSVRALRGAPGLSSRWLPRKDTWAVQLGEEVVPELLQGPDPAQMLRDSPEDADKPAIQIRVPTDEEIARYLPQGMPNALLLPASPPSSIGRVPAQPASQPSSDGTAPAAQPSTPTAGDTASDSQSQLYELQRQKRQAEVDKSKREAAQASLQALDQRIQEYNSTLRMPCFFSLGV</sequence>
<dbReference type="InterPro" id="IPR013783">
    <property type="entry name" value="Ig-like_fold"/>
</dbReference>
<proteinExistence type="predicted"/>
<evidence type="ECO:0000259" key="2">
    <source>
        <dbReference type="Pfam" id="PF23277"/>
    </source>
</evidence>
<protein>
    <recommendedName>
        <fullName evidence="2">Deleted in lung and esophageal cancer protein 1 Ig-like domain-containing protein</fullName>
    </recommendedName>
</protein>
<feature type="compositionally biased region" description="Low complexity" evidence="1">
    <location>
        <begin position="871"/>
        <end position="882"/>
    </location>
</feature>
<feature type="compositionally biased region" description="Low complexity" evidence="1">
    <location>
        <begin position="844"/>
        <end position="854"/>
    </location>
</feature>
<dbReference type="PANTHER" id="PTHR46500">
    <property type="entry name" value="CILIA- AND FLAGELLA-ASSOCIATED PROTEIN 221"/>
    <property type="match status" value="1"/>
</dbReference>
<dbReference type="InterPro" id="IPR029676">
    <property type="entry name" value="CFAP221"/>
</dbReference>
<feature type="domain" description="Deleted in lung and esophageal cancer protein 1 Ig-like" evidence="2">
    <location>
        <begin position="47"/>
        <end position="128"/>
    </location>
</feature>
<dbReference type="PANTHER" id="PTHR46500:SF1">
    <property type="entry name" value="CILIA- AND FLAGELLA-ASSOCIATED PROTEIN 221"/>
    <property type="match status" value="1"/>
</dbReference>
<dbReference type="EMBL" id="HBFB01012991">
    <property type="protein sequence ID" value="CAD8676241.1"/>
    <property type="molecule type" value="Transcribed_RNA"/>
</dbReference>
<reference evidence="3" key="1">
    <citation type="submission" date="2021-01" db="EMBL/GenBank/DDBJ databases">
        <authorList>
            <person name="Corre E."/>
            <person name="Pelletier E."/>
            <person name="Niang G."/>
            <person name="Scheremetjew M."/>
            <person name="Finn R."/>
            <person name="Kale V."/>
            <person name="Holt S."/>
            <person name="Cochrane G."/>
            <person name="Meng A."/>
            <person name="Brown T."/>
            <person name="Cohen L."/>
        </authorList>
    </citation>
    <scope>NUCLEOTIDE SEQUENCE</scope>
    <source>
        <strain evidence="3">SAG 11-49</strain>
    </source>
</reference>
<organism evidence="3">
    <name type="scientific">Chlamydomonas leiostraca</name>
    <dbReference type="NCBI Taxonomy" id="1034604"/>
    <lineage>
        <taxon>Eukaryota</taxon>
        <taxon>Viridiplantae</taxon>
        <taxon>Chlorophyta</taxon>
        <taxon>core chlorophytes</taxon>
        <taxon>Chlorophyceae</taxon>
        <taxon>CS clade</taxon>
        <taxon>Chlamydomonadales</taxon>
        <taxon>Chlamydomonadaceae</taxon>
        <taxon>Chlamydomonas</taxon>
    </lineage>
</organism>
<evidence type="ECO:0000313" key="3">
    <source>
        <dbReference type="EMBL" id="CAD8676241.1"/>
    </source>
</evidence>
<feature type="region of interest" description="Disordered" evidence="1">
    <location>
        <begin position="844"/>
        <end position="911"/>
    </location>
</feature>
<feature type="compositionally biased region" description="Basic and acidic residues" evidence="1">
    <location>
        <begin position="897"/>
        <end position="911"/>
    </location>
</feature>